<evidence type="ECO:0000256" key="3">
    <source>
        <dbReference type="ARBA" id="ARBA00022692"/>
    </source>
</evidence>
<feature type="transmembrane region" description="Helical" evidence="6">
    <location>
        <begin position="154"/>
        <end position="176"/>
    </location>
</feature>
<organism evidence="7 8">
    <name type="scientific">Nitrospira moscoviensis</name>
    <dbReference type="NCBI Taxonomy" id="42253"/>
    <lineage>
        <taxon>Bacteria</taxon>
        <taxon>Pseudomonadati</taxon>
        <taxon>Nitrospirota</taxon>
        <taxon>Nitrospiria</taxon>
        <taxon>Nitrospirales</taxon>
        <taxon>Nitrospiraceae</taxon>
        <taxon>Nitrospira</taxon>
    </lineage>
</organism>
<feature type="transmembrane region" description="Helical" evidence="6">
    <location>
        <begin position="251"/>
        <end position="269"/>
    </location>
</feature>
<sequence>MLRRAVPHLPESAPGNFSRKALTAAGIGAAFLAGLLVGWYTVRLLLLLFAGVLAAVLLDALTRLAMAWTPLHRRTAAFGLTVVLLMTLAGALFWFEWSRISEQVDQLMQQTSSAIEQVAGYLEGSAWGRAVLNHGSEQKAVAQAGRLIPQITQFFSSAFSGIMDLVVIAFVGFYLAATPHAYVEGLVRLAPQRQRSHFRDILGEVGERLRWWLAARFFTMAVVALVVGVGLWFLGISLALTLGLLAGLLDFIPVVGPLLAAVPALLLAVSQEPTLAMWVGALYVGSQIVEGYLIMPLIQHRAISIPPALIIAMVVLFGTLFGMLGVLLAAPLTAVGMVLIQRLYVEDLLGDRHEAA</sequence>
<comment type="similarity">
    <text evidence="2">Belongs to the autoinducer-2 exporter (AI-2E) (TC 2.A.86) family.</text>
</comment>
<keyword evidence="3 6" id="KW-0812">Transmembrane</keyword>
<dbReference type="Proteomes" id="UP000069205">
    <property type="component" value="Chromosome"/>
</dbReference>
<gene>
    <name evidence="7" type="ORF">NITMOv2_2770</name>
</gene>
<feature type="transmembrane region" description="Helical" evidence="6">
    <location>
        <begin position="21"/>
        <end position="40"/>
    </location>
</feature>
<dbReference type="Pfam" id="PF01594">
    <property type="entry name" value="AI-2E_transport"/>
    <property type="match status" value="1"/>
</dbReference>
<feature type="transmembrane region" description="Helical" evidence="6">
    <location>
        <begin position="46"/>
        <end position="65"/>
    </location>
</feature>
<dbReference type="KEGG" id="nmv:NITMOv2_2770"/>
<evidence type="ECO:0000256" key="1">
    <source>
        <dbReference type="ARBA" id="ARBA00004141"/>
    </source>
</evidence>
<evidence type="ECO:0000313" key="8">
    <source>
        <dbReference type="Proteomes" id="UP000069205"/>
    </source>
</evidence>
<evidence type="ECO:0000313" key="7">
    <source>
        <dbReference type="EMBL" id="ALA59179.1"/>
    </source>
</evidence>
<evidence type="ECO:0000256" key="6">
    <source>
        <dbReference type="SAM" id="Phobius"/>
    </source>
</evidence>
<reference evidence="7 8" key="1">
    <citation type="journal article" date="2015" name="Proc. Natl. Acad. Sci. U.S.A.">
        <title>Expanded metabolic versatility of ubiquitous nitrite-oxidizing bacteria from the genus Nitrospira.</title>
        <authorList>
            <person name="Koch H."/>
            <person name="Lucker S."/>
            <person name="Albertsen M."/>
            <person name="Kitzinger K."/>
            <person name="Herbold C."/>
            <person name="Spieck E."/>
            <person name="Nielsen P.H."/>
            <person name="Wagner M."/>
            <person name="Daims H."/>
        </authorList>
    </citation>
    <scope>NUCLEOTIDE SEQUENCE [LARGE SCALE GENOMIC DNA]</scope>
    <source>
        <strain evidence="7 8">NSP M-1</strain>
    </source>
</reference>
<evidence type="ECO:0000256" key="4">
    <source>
        <dbReference type="ARBA" id="ARBA00022989"/>
    </source>
</evidence>
<proteinExistence type="inferred from homology"/>
<dbReference type="PANTHER" id="PTHR21716">
    <property type="entry name" value="TRANSMEMBRANE PROTEIN"/>
    <property type="match status" value="1"/>
</dbReference>
<dbReference type="EMBL" id="CP011801">
    <property type="protein sequence ID" value="ALA59179.1"/>
    <property type="molecule type" value="Genomic_DNA"/>
</dbReference>
<evidence type="ECO:0000256" key="5">
    <source>
        <dbReference type="ARBA" id="ARBA00023136"/>
    </source>
</evidence>
<keyword evidence="5 6" id="KW-0472">Membrane</keyword>
<keyword evidence="4 6" id="KW-1133">Transmembrane helix</keyword>
<dbReference type="AlphaFoldDB" id="A0A0K2GE87"/>
<feature type="transmembrane region" description="Helical" evidence="6">
    <location>
        <begin position="77"/>
        <end position="95"/>
    </location>
</feature>
<dbReference type="PATRIC" id="fig|42253.5.peg.2737"/>
<name>A0A0K2GE87_NITMO</name>
<dbReference type="GO" id="GO:0016020">
    <property type="term" value="C:membrane"/>
    <property type="evidence" value="ECO:0007669"/>
    <property type="project" value="UniProtKB-SubCell"/>
</dbReference>
<comment type="subcellular location">
    <subcellularLocation>
        <location evidence="1">Membrane</location>
        <topology evidence="1">Multi-pass membrane protein</topology>
    </subcellularLocation>
</comment>
<feature type="transmembrane region" description="Helical" evidence="6">
    <location>
        <begin position="217"/>
        <end position="245"/>
    </location>
</feature>
<dbReference type="PANTHER" id="PTHR21716:SF62">
    <property type="entry name" value="TRANSPORT PROTEIN YDBI-RELATED"/>
    <property type="match status" value="1"/>
</dbReference>
<dbReference type="STRING" id="42253.NITMOv2_2770"/>
<accession>A0A0K2GE87</accession>
<dbReference type="GO" id="GO:0055085">
    <property type="term" value="P:transmembrane transport"/>
    <property type="evidence" value="ECO:0007669"/>
    <property type="project" value="TreeGrafter"/>
</dbReference>
<evidence type="ECO:0000256" key="2">
    <source>
        <dbReference type="ARBA" id="ARBA00009773"/>
    </source>
</evidence>
<dbReference type="InterPro" id="IPR002549">
    <property type="entry name" value="AI-2E-like"/>
</dbReference>
<keyword evidence="8" id="KW-1185">Reference proteome</keyword>
<feature type="transmembrane region" description="Helical" evidence="6">
    <location>
        <begin position="276"/>
        <end position="298"/>
    </location>
</feature>
<protein>
    <recommendedName>
        <fullName evidence="9">AI-2E family transporter</fullName>
    </recommendedName>
</protein>
<feature type="transmembrane region" description="Helical" evidence="6">
    <location>
        <begin position="310"/>
        <end position="340"/>
    </location>
</feature>
<evidence type="ECO:0008006" key="9">
    <source>
        <dbReference type="Google" id="ProtNLM"/>
    </source>
</evidence>
<dbReference type="RefSeq" id="WP_053380243.1">
    <property type="nucleotide sequence ID" value="NZ_CP011801.1"/>
</dbReference>
<dbReference type="OrthoDB" id="5761230at2"/>